<comment type="caution">
    <text evidence="8">The sequence shown here is derived from an EMBL/GenBank/DDBJ whole genome shotgun (WGS) entry which is preliminary data.</text>
</comment>
<dbReference type="RefSeq" id="WP_048695346.1">
    <property type="nucleotide sequence ID" value="NZ_KQ130508.1"/>
</dbReference>
<evidence type="ECO:0000256" key="6">
    <source>
        <dbReference type="ARBA" id="ARBA00022691"/>
    </source>
</evidence>
<keyword evidence="5" id="KW-0808">Transferase</keyword>
<proteinExistence type="predicted"/>
<sequence>MEANSRKVVSNQAGCHQDLDKIVLKHKQSKFLKPVAEHSIDAFEQIITAIQFHNLPVIFDACCGVGDSTRNLAKQNPNYFVVGVDKSDFRLSKNRQENPDNMILVRSDLNDFYRLAAQHNFKAEQHKIYFPNPWPKSNHIGRRWHGAPVFSDLVKLSENIEVRSNWRIYLEEFQIALNHYGLASQIVEFKVENPITPFEKKYSNSGQQIFQLKTV</sequence>
<dbReference type="Gene3D" id="3.40.50.150">
    <property type="entry name" value="Vaccinia Virus protein VP39"/>
    <property type="match status" value="1"/>
</dbReference>
<dbReference type="PROSITE" id="PS51625">
    <property type="entry name" value="SAM_MT_TRMB"/>
    <property type="match status" value="1"/>
</dbReference>
<name>A0A0J8GRI7_9ALTE</name>
<dbReference type="STRING" id="1513271.XM47_17270"/>
<dbReference type="AlphaFoldDB" id="A0A0J8GRI7"/>
<dbReference type="SUPFAM" id="SSF53335">
    <property type="entry name" value="S-adenosyl-L-methionine-dependent methyltransferases"/>
    <property type="match status" value="1"/>
</dbReference>
<evidence type="ECO:0000256" key="2">
    <source>
        <dbReference type="ARBA" id="ARBA00003015"/>
    </source>
</evidence>
<evidence type="ECO:0000256" key="1">
    <source>
        <dbReference type="ARBA" id="ARBA00000142"/>
    </source>
</evidence>
<evidence type="ECO:0000256" key="4">
    <source>
        <dbReference type="ARBA" id="ARBA00022603"/>
    </source>
</evidence>
<evidence type="ECO:0000256" key="7">
    <source>
        <dbReference type="ARBA" id="ARBA00022694"/>
    </source>
</evidence>
<organism evidence="8 9">
    <name type="scientific">Catenovulum maritimum</name>
    <dbReference type="NCBI Taxonomy" id="1513271"/>
    <lineage>
        <taxon>Bacteria</taxon>
        <taxon>Pseudomonadati</taxon>
        <taxon>Pseudomonadota</taxon>
        <taxon>Gammaproteobacteria</taxon>
        <taxon>Alteromonadales</taxon>
        <taxon>Alteromonadaceae</taxon>
        <taxon>Catenovulum</taxon>
    </lineage>
</organism>
<dbReference type="EC" id="2.1.1.33" evidence="3"/>
<keyword evidence="4" id="KW-0489">Methyltransferase</keyword>
<dbReference type="InterPro" id="IPR003358">
    <property type="entry name" value="tRNA_(Gua-N-7)_MeTrfase_Trmb"/>
</dbReference>
<keyword evidence="9" id="KW-1185">Reference proteome</keyword>
<evidence type="ECO:0000313" key="9">
    <source>
        <dbReference type="Proteomes" id="UP000037600"/>
    </source>
</evidence>
<dbReference type="EMBL" id="LAZL01000038">
    <property type="protein sequence ID" value="KMT63899.1"/>
    <property type="molecule type" value="Genomic_DNA"/>
</dbReference>
<protein>
    <recommendedName>
        <fullName evidence="3">tRNA (guanine(46)-N(7))-methyltransferase</fullName>
        <ecNumber evidence="3">2.1.1.33</ecNumber>
    </recommendedName>
</protein>
<dbReference type="Pfam" id="PF02390">
    <property type="entry name" value="Methyltransf_4"/>
    <property type="match status" value="1"/>
</dbReference>
<accession>A0A0J8GRI7</accession>
<reference evidence="8 9" key="1">
    <citation type="submission" date="2015-04" db="EMBL/GenBank/DDBJ databases">
        <title>Draft Genome Sequence of the Novel Agar-Digesting Marine Bacterium Q1.</title>
        <authorList>
            <person name="Li Y."/>
            <person name="Li D."/>
            <person name="Chen G."/>
            <person name="Du Z."/>
        </authorList>
    </citation>
    <scope>NUCLEOTIDE SEQUENCE [LARGE SCALE GENOMIC DNA]</scope>
    <source>
        <strain evidence="8 9">Q1</strain>
    </source>
</reference>
<keyword evidence="6" id="KW-0949">S-adenosyl-L-methionine</keyword>
<dbReference type="Proteomes" id="UP000037600">
    <property type="component" value="Unassembled WGS sequence"/>
</dbReference>
<evidence type="ECO:0000256" key="3">
    <source>
        <dbReference type="ARBA" id="ARBA00011977"/>
    </source>
</evidence>
<comment type="function">
    <text evidence="2">Catalyzes the formation of N(7)-methylguanine at position 46 (m7G46) in tRNA.</text>
</comment>
<gene>
    <name evidence="8" type="ORF">XM47_17270</name>
</gene>
<dbReference type="OrthoDB" id="9809889at2"/>
<dbReference type="InterPro" id="IPR029063">
    <property type="entry name" value="SAM-dependent_MTases_sf"/>
</dbReference>
<keyword evidence="7" id="KW-0819">tRNA processing</keyword>
<evidence type="ECO:0000256" key="5">
    <source>
        <dbReference type="ARBA" id="ARBA00022679"/>
    </source>
</evidence>
<comment type="catalytic activity">
    <reaction evidence="1">
        <text>guanosine(46) in tRNA + S-adenosyl-L-methionine = N(7)-methylguanosine(46) in tRNA + S-adenosyl-L-homocysteine</text>
        <dbReference type="Rhea" id="RHEA:42708"/>
        <dbReference type="Rhea" id="RHEA-COMP:10188"/>
        <dbReference type="Rhea" id="RHEA-COMP:10189"/>
        <dbReference type="ChEBI" id="CHEBI:57856"/>
        <dbReference type="ChEBI" id="CHEBI:59789"/>
        <dbReference type="ChEBI" id="CHEBI:74269"/>
        <dbReference type="ChEBI" id="CHEBI:74480"/>
        <dbReference type="EC" id="2.1.1.33"/>
    </reaction>
</comment>
<dbReference type="GO" id="GO:0008176">
    <property type="term" value="F:tRNA (guanine(46)-N7)-methyltransferase activity"/>
    <property type="evidence" value="ECO:0007669"/>
    <property type="project" value="UniProtKB-EC"/>
</dbReference>
<evidence type="ECO:0000313" key="8">
    <source>
        <dbReference type="EMBL" id="KMT63899.1"/>
    </source>
</evidence>